<dbReference type="GO" id="GO:0005886">
    <property type="term" value="C:plasma membrane"/>
    <property type="evidence" value="ECO:0007669"/>
    <property type="project" value="TreeGrafter"/>
</dbReference>
<reference evidence="8 9" key="1">
    <citation type="journal article" date="2022" name="Cell">
        <title>Repeat-based holocentromeres influence genome architecture and karyotype evolution.</title>
        <authorList>
            <person name="Hofstatter P.G."/>
            <person name="Thangavel G."/>
            <person name="Lux T."/>
            <person name="Neumann P."/>
            <person name="Vondrak T."/>
            <person name="Novak P."/>
            <person name="Zhang M."/>
            <person name="Costa L."/>
            <person name="Castellani M."/>
            <person name="Scott A."/>
            <person name="Toegelov H."/>
            <person name="Fuchs J."/>
            <person name="Mata-Sucre Y."/>
            <person name="Dias Y."/>
            <person name="Vanzela A.L.L."/>
            <person name="Huettel B."/>
            <person name="Almeida C.C.S."/>
            <person name="Simkova H."/>
            <person name="Souza G."/>
            <person name="Pedrosa-Harand A."/>
            <person name="Macas J."/>
            <person name="Mayer K.F.X."/>
            <person name="Houben A."/>
            <person name="Marques A."/>
        </authorList>
    </citation>
    <scope>NUCLEOTIDE SEQUENCE [LARGE SCALE GENOMIC DNA]</scope>
    <source>
        <strain evidence="8">RhyTen1mFocal</strain>
    </source>
</reference>
<feature type="region of interest" description="Disordered" evidence="5">
    <location>
        <begin position="55"/>
        <end position="94"/>
    </location>
</feature>
<keyword evidence="3 6" id="KW-1133">Transmembrane helix</keyword>
<dbReference type="Proteomes" id="UP001210211">
    <property type="component" value="Unassembled WGS sequence"/>
</dbReference>
<name>A0AAD5ZS54_9POAL</name>
<protein>
    <recommendedName>
        <fullName evidence="7">Late embryogenesis abundant protein LEA-2 subgroup domain-containing protein</fullName>
    </recommendedName>
</protein>
<evidence type="ECO:0000256" key="6">
    <source>
        <dbReference type="SAM" id="Phobius"/>
    </source>
</evidence>
<dbReference type="EMBL" id="JAMRDG010000001">
    <property type="protein sequence ID" value="KAJ3702899.1"/>
    <property type="molecule type" value="Genomic_DNA"/>
</dbReference>
<feature type="domain" description="Late embryogenesis abundant protein LEA-2 subgroup" evidence="7">
    <location>
        <begin position="184"/>
        <end position="282"/>
    </location>
</feature>
<dbReference type="Gene3D" id="2.60.40.1820">
    <property type="match status" value="1"/>
</dbReference>
<dbReference type="PANTHER" id="PTHR31234">
    <property type="entry name" value="LATE EMBRYOGENESIS ABUNDANT (LEA) HYDROXYPROLINE-RICH GLYCOPROTEIN FAMILY"/>
    <property type="match status" value="1"/>
</dbReference>
<dbReference type="AlphaFoldDB" id="A0AAD5ZS54"/>
<evidence type="ECO:0000256" key="1">
    <source>
        <dbReference type="ARBA" id="ARBA00004167"/>
    </source>
</evidence>
<evidence type="ECO:0000256" key="3">
    <source>
        <dbReference type="ARBA" id="ARBA00022989"/>
    </source>
</evidence>
<evidence type="ECO:0000256" key="5">
    <source>
        <dbReference type="SAM" id="MobiDB-lite"/>
    </source>
</evidence>
<keyword evidence="4 6" id="KW-0472">Membrane</keyword>
<comment type="subcellular location">
    <subcellularLocation>
        <location evidence="1">Membrane</location>
        <topology evidence="1">Single-pass membrane protein</topology>
    </subcellularLocation>
</comment>
<dbReference type="InterPro" id="IPR004864">
    <property type="entry name" value="LEA_2"/>
</dbReference>
<feature type="transmembrane region" description="Helical" evidence="6">
    <location>
        <begin position="111"/>
        <end position="133"/>
    </location>
</feature>
<comment type="caution">
    <text evidence="8">The sequence shown here is derived from an EMBL/GenBank/DDBJ whole genome shotgun (WGS) entry which is preliminary data.</text>
</comment>
<evidence type="ECO:0000259" key="7">
    <source>
        <dbReference type="Pfam" id="PF03168"/>
    </source>
</evidence>
<sequence length="305" mass="32917">MKERPSTQPSNSHGPLIYFRLNKCSIRFTLLRSPVSPLSLSLSLSLLSTHLSPTERETVELHSPTSPPKSKKPSLSQMTTRPYPPYQPPLRHPHYSSPSSSASIKGCCCCLFLLLTLLALLALAVALFVVLVVKPHKPSFDLNQVSVQYLLVTAPSASLAASSPVPTSSNPYLSLNITLLFTAVNPNKVGIRYGSTDFEVMYHGVPLGVAVVPGFEQPAHSSRVVRSTVSVDHFDVTQAGALDLVRDAAVNDRVELRITGDVGARILVLGLTSPRVQVSVDCVIVISPRKQSVTYKQCGVDGVNL</sequence>
<organism evidence="8 9">
    <name type="scientific">Rhynchospora tenuis</name>
    <dbReference type="NCBI Taxonomy" id="198213"/>
    <lineage>
        <taxon>Eukaryota</taxon>
        <taxon>Viridiplantae</taxon>
        <taxon>Streptophyta</taxon>
        <taxon>Embryophyta</taxon>
        <taxon>Tracheophyta</taxon>
        <taxon>Spermatophyta</taxon>
        <taxon>Magnoliopsida</taxon>
        <taxon>Liliopsida</taxon>
        <taxon>Poales</taxon>
        <taxon>Cyperaceae</taxon>
        <taxon>Cyperoideae</taxon>
        <taxon>Rhynchosporeae</taxon>
        <taxon>Rhynchospora</taxon>
    </lineage>
</organism>
<dbReference type="InterPro" id="IPR044839">
    <property type="entry name" value="NDR1-like"/>
</dbReference>
<gene>
    <name evidence="8" type="ORF">LUZ61_006604</name>
</gene>
<evidence type="ECO:0000256" key="2">
    <source>
        <dbReference type="ARBA" id="ARBA00022692"/>
    </source>
</evidence>
<keyword evidence="2 6" id="KW-0812">Transmembrane</keyword>
<evidence type="ECO:0000313" key="8">
    <source>
        <dbReference type="EMBL" id="KAJ3702899.1"/>
    </source>
</evidence>
<accession>A0AAD5ZS54</accession>
<dbReference type="PANTHER" id="PTHR31234:SF8">
    <property type="entry name" value="EXPRESSED PROTEIN"/>
    <property type="match status" value="1"/>
</dbReference>
<evidence type="ECO:0000313" key="9">
    <source>
        <dbReference type="Proteomes" id="UP001210211"/>
    </source>
</evidence>
<evidence type="ECO:0000256" key="4">
    <source>
        <dbReference type="ARBA" id="ARBA00023136"/>
    </source>
</evidence>
<dbReference type="SUPFAM" id="SSF117070">
    <property type="entry name" value="LEA14-like"/>
    <property type="match status" value="1"/>
</dbReference>
<proteinExistence type="predicted"/>
<dbReference type="Pfam" id="PF03168">
    <property type="entry name" value="LEA_2"/>
    <property type="match status" value="1"/>
</dbReference>
<keyword evidence="9" id="KW-1185">Reference proteome</keyword>
<dbReference type="GO" id="GO:0098542">
    <property type="term" value="P:defense response to other organism"/>
    <property type="evidence" value="ECO:0007669"/>
    <property type="project" value="InterPro"/>
</dbReference>